<dbReference type="EMBL" id="CM007649">
    <property type="protein sequence ID" value="ONM29717.1"/>
    <property type="molecule type" value="Genomic_DNA"/>
</dbReference>
<proteinExistence type="predicted"/>
<evidence type="ECO:0000313" key="2">
    <source>
        <dbReference type="EMBL" id="ONM29717.1"/>
    </source>
</evidence>
<dbReference type="AlphaFoldDB" id="A0A1D6MKE3"/>
<name>A0A1D6MKE3_MAIZE</name>
<evidence type="ECO:0000256" key="1">
    <source>
        <dbReference type="SAM" id="MobiDB-lite"/>
    </source>
</evidence>
<dbReference type="ExpressionAtlas" id="A0A1D6MKE3">
    <property type="expression patterns" value="baseline"/>
</dbReference>
<feature type="compositionally biased region" description="Acidic residues" evidence="1">
    <location>
        <begin position="482"/>
        <end position="497"/>
    </location>
</feature>
<organism evidence="2">
    <name type="scientific">Zea mays</name>
    <name type="common">Maize</name>
    <dbReference type="NCBI Taxonomy" id="4577"/>
    <lineage>
        <taxon>Eukaryota</taxon>
        <taxon>Viridiplantae</taxon>
        <taxon>Streptophyta</taxon>
        <taxon>Embryophyta</taxon>
        <taxon>Tracheophyta</taxon>
        <taxon>Spermatophyta</taxon>
        <taxon>Magnoliopsida</taxon>
        <taxon>Liliopsida</taxon>
        <taxon>Poales</taxon>
        <taxon>Poaceae</taxon>
        <taxon>PACMAD clade</taxon>
        <taxon>Panicoideae</taxon>
        <taxon>Andropogonodae</taxon>
        <taxon>Andropogoneae</taxon>
        <taxon>Tripsacinae</taxon>
        <taxon>Zea</taxon>
    </lineage>
</organism>
<dbReference type="PANTHER" id="PTHR47165:SF3">
    <property type="entry name" value="RETROTRANSPOSON-LIKE PROTEIN"/>
    <property type="match status" value="1"/>
</dbReference>
<feature type="region of interest" description="Disordered" evidence="1">
    <location>
        <begin position="455"/>
        <end position="497"/>
    </location>
</feature>
<dbReference type="Gene3D" id="2.40.50.140">
    <property type="entry name" value="Nucleic acid-binding proteins"/>
    <property type="match status" value="2"/>
</dbReference>
<gene>
    <name evidence="2" type="ORF">ZEAMMB73_Zm00001d039688</name>
</gene>
<dbReference type="InterPro" id="IPR012340">
    <property type="entry name" value="NA-bd_OB-fold"/>
</dbReference>
<accession>A0A1D6MKE3</accession>
<dbReference type="CDD" id="cd04481">
    <property type="entry name" value="RPA1_DBD_B_like"/>
    <property type="match status" value="1"/>
</dbReference>
<feature type="compositionally biased region" description="Basic residues" evidence="1">
    <location>
        <begin position="455"/>
        <end position="466"/>
    </location>
</feature>
<reference evidence="2" key="1">
    <citation type="submission" date="2015-12" db="EMBL/GenBank/DDBJ databases">
        <title>Update maize B73 reference genome by single molecule sequencing technologies.</title>
        <authorList>
            <consortium name="Maize Genome Sequencing Project"/>
            <person name="Ware D."/>
        </authorList>
    </citation>
    <scope>NUCLEOTIDE SEQUENCE [LARGE SCALE GENOMIC DNA]</scope>
    <source>
        <tissue evidence="2">Seedling</tissue>
    </source>
</reference>
<dbReference type="SUPFAM" id="SSF50249">
    <property type="entry name" value="Nucleic acid-binding proteins"/>
    <property type="match status" value="2"/>
</dbReference>
<sequence length="497" mass="54225">MNTLDQPSASMPAHASRYAISLHSQLVRQKRPGDKSLLDFPTTVATANRHHRRQRMRRTLASAERACANNVSTDATSSSLERSYVELLKGACVPPGLFSLHISKMGDILIPSLMVGDCSHSLCVRASRLWEFLDPQDDSRLLHTDLVLLDEEVHPSVYWSNTYVVGVVSVISHVSSLRTRGRQAEVMKRTVTISNARDTGPTVDVVLWGERATAFPAEQIHRDSRSSPQIIVFVGTLVRSYADNVSLSGGSSCKWYINAPLPEVNALRASAETNHNPVIWDQGKAAAESTVIAVPEHKKLKDIKYLHPFENKKKEWLVVVKILKIDRSWWYNACKKCLRTTKPHGDTYKCTNNSCDSIGSPTPSSRGSNLFFGLAANSAVGHGSGVAQNRGAAFIREPSLTPESHKVSSSAKCNIQTTPHQGDNLLQGTEIITSPPNVQAPSGAAYSVLDGSTNKAHKSVVGKRSRTSPSKKVAKKLFRDEDTGDDDVAGSADVDAE</sequence>
<dbReference type="PANTHER" id="PTHR47165">
    <property type="entry name" value="OS03G0429900 PROTEIN"/>
    <property type="match status" value="1"/>
</dbReference>
<protein>
    <submittedName>
        <fullName evidence="2">Putative replication protein</fullName>
    </submittedName>
</protein>